<dbReference type="RefSeq" id="WP_302929443.1">
    <property type="nucleotide sequence ID" value="NZ_JAJEPW010000040.1"/>
</dbReference>
<protein>
    <submittedName>
        <fullName evidence="2">Uncharacterized protein</fullName>
    </submittedName>
</protein>
<keyword evidence="1" id="KW-1133">Transmembrane helix</keyword>
<reference evidence="2" key="1">
    <citation type="submission" date="2021-10" db="EMBL/GenBank/DDBJ databases">
        <title>Anaerobic single-cell dispensing facilitates the cultivation of human gut bacteria.</title>
        <authorList>
            <person name="Afrizal A."/>
        </authorList>
    </citation>
    <scope>NUCLEOTIDE SEQUENCE</scope>
    <source>
        <strain evidence="2">CLA-AA-H272</strain>
    </source>
</reference>
<comment type="caution">
    <text evidence="2">The sequence shown here is derived from an EMBL/GenBank/DDBJ whole genome shotgun (WGS) entry which is preliminary data.</text>
</comment>
<name>A0AAE3AGK4_9FIRM</name>
<gene>
    <name evidence="2" type="ORF">LKD37_12025</name>
</gene>
<evidence type="ECO:0000313" key="2">
    <source>
        <dbReference type="EMBL" id="MCC2130227.1"/>
    </source>
</evidence>
<evidence type="ECO:0000256" key="1">
    <source>
        <dbReference type="SAM" id="Phobius"/>
    </source>
</evidence>
<evidence type="ECO:0000313" key="3">
    <source>
        <dbReference type="Proteomes" id="UP001199319"/>
    </source>
</evidence>
<proteinExistence type="predicted"/>
<feature type="transmembrane region" description="Helical" evidence="1">
    <location>
        <begin position="225"/>
        <end position="244"/>
    </location>
</feature>
<accession>A0AAE3AGK4</accession>
<dbReference type="Proteomes" id="UP001199319">
    <property type="component" value="Unassembled WGS sequence"/>
</dbReference>
<keyword evidence="3" id="KW-1185">Reference proteome</keyword>
<sequence length="336" mass="38393">MGKRKGEWLSFMALLLVFMLTTLFFYMVYTMHYDSASDDFTGFTVFDYQSEPGAQASAELGTLREDLDDWARRNQAVVFYKGFSSAGIAALDYAGWFQRTWQTPFDGREAKTSLVQKGSRNLHAYMKGDTLFPGTYNYHILGEFDGNRSPTFQGDAFFYYPLMDITDLQGLLFTNVDSGESLSELTSIVEKTGRSIEYQTYTDSNLNILEVLKKMFMDDFVSRSLLFAFLGLVFCAVFAMSMMYRESNRFMVIHHLYGAAYAYLFVRLLLRLMCIAVLGTGLGYILGRTQLYLIHRAAYLNVAVLSGVCSILFICAVQTICFLSWQRKHRGMEGRY</sequence>
<organism evidence="2 3">
    <name type="scientific">Brotocaccenecus cirricatena</name>
    <dbReference type="NCBI Taxonomy" id="3064195"/>
    <lineage>
        <taxon>Bacteria</taxon>
        <taxon>Bacillati</taxon>
        <taxon>Bacillota</taxon>
        <taxon>Clostridia</taxon>
        <taxon>Eubacteriales</taxon>
        <taxon>Oscillospiraceae</taxon>
        <taxon>Brotocaccenecus</taxon>
    </lineage>
</organism>
<feature type="transmembrane region" description="Helical" evidence="1">
    <location>
        <begin position="298"/>
        <end position="325"/>
    </location>
</feature>
<dbReference type="AlphaFoldDB" id="A0AAE3AGK4"/>
<feature type="transmembrane region" description="Helical" evidence="1">
    <location>
        <begin position="9"/>
        <end position="29"/>
    </location>
</feature>
<keyword evidence="1" id="KW-0472">Membrane</keyword>
<feature type="transmembrane region" description="Helical" evidence="1">
    <location>
        <begin position="264"/>
        <end position="286"/>
    </location>
</feature>
<dbReference type="EMBL" id="JAJEPW010000040">
    <property type="protein sequence ID" value="MCC2130227.1"/>
    <property type="molecule type" value="Genomic_DNA"/>
</dbReference>
<keyword evidence="1" id="KW-0812">Transmembrane</keyword>